<dbReference type="AlphaFoldDB" id="A0A3S0QJP1"/>
<organism evidence="1 2">
    <name type="scientific">Hymenobacter gummosus</name>
    <dbReference type="NCBI Taxonomy" id="1776032"/>
    <lineage>
        <taxon>Bacteria</taxon>
        <taxon>Pseudomonadati</taxon>
        <taxon>Bacteroidota</taxon>
        <taxon>Cytophagia</taxon>
        <taxon>Cytophagales</taxon>
        <taxon>Hymenobacteraceae</taxon>
        <taxon>Hymenobacter</taxon>
    </lineage>
</organism>
<dbReference type="RefSeq" id="WP_126692620.1">
    <property type="nucleotide sequence ID" value="NZ_RXOF01000003.1"/>
</dbReference>
<evidence type="ECO:0000313" key="2">
    <source>
        <dbReference type="Proteomes" id="UP000282184"/>
    </source>
</evidence>
<protein>
    <submittedName>
        <fullName evidence="1">Uncharacterized protein</fullName>
    </submittedName>
</protein>
<dbReference type="EMBL" id="RXOF01000003">
    <property type="protein sequence ID" value="RTQ51728.1"/>
    <property type="molecule type" value="Genomic_DNA"/>
</dbReference>
<keyword evidence="2" id="KW-1185">Reference proteome</keyword>
<gene>
    <name evidence="1" type="ORF">EJV47_08010</name>
</gene>
<dbReference type="Proteomes" id="UP000282184">
    <property type="component" value="Unassembled WGS sequence"/>
</dbReference>
<comment type="caution">
    <text evidence="1">The sequence shown here is derived from an EMBL/GenBank/DDBJ whole genome shotgun (WGS) entry which is preliminary data.</text>
</comment>
<proteinExistence type="predicted"/>
<reference evidence="1 2" key="1">
    <citation type="submission" date="2018-12" db="EMBL/GenBank/DDBJ databases">
        <title>Hymenobacter gummosus sp. nov., isolated from a spring.</title>
        <authorList>
            <person name="Nie L."/>
        </authorList>
    </citation>
    <scope>NUCLEOTIDE SEQUENCE [LARGE SCALE GENOMIC DNA]</scope>
    <source>
        <strain evidence="1 2">KCTC 52166</strain>
    </source>
</reference>
<name>A0A3S0QJP1_9BACT</name>
<accession>A0A3S0QJP1</accession>
<evidence type="ECO:0000313" key="1">
    <source>
        <dbReference type="EMBL" id="RTQ51728.1"/>
    </source>
</evidence>
<sequence>MPVVLIRLALLGLLLEGLGVHRARAQCLDTNTLLDSVYAINLRSLNALRYHANDTVRGEMVGLQLPDRYTPLLLAKIFRRHLKQESIVGADSTRFDLGFRFYAAPVTRLAWQPGPHVRVAVVSQATTAYLLTLREDLSLIDFVTVDQIMPDGYLMDQKKGSCLARHTGIDAELTPAGRLSQTHWRKVVKCSTGQVQAQTNRKKYFQIQADGRIAAQ</sequence>